<dbReference type="AlphaFoldDB" id="A0A8R1I7U0"/>
<protein>
    <submittedName>
        <fullName evidence="1">Uncharacterized protein</fullName>
    </submittedName>
</protein>
<organism evidence="1 2">
    <name type="scientific">Caenorhabditis japonica</name>
    <dbReference type="NCBI Taxonomy" id="281687"/>
    <lineage>
        <taxon>Eukaryota</taxon>
        <taxon>Metazoa</taxon>
        <taxon>Ecdysozoa</taxon>
        <taxon>Nematoda</taxon>
        <taxon>Chromadorea</taxon>
        <taxon>Rhabditida</taxon>
        <taxon>Rhabditina</taxon>
        <taxon>Rhabditomorpha</taxon>
        <taxon>Rhabditoidea</taxon>
        <taxon>Rhabditidae</taxon>
        <taxon>Peloderinae</taxon>
        <taxon>Caenorhabditis</taxon>
    </lineage>
</organism>
<reference evidence="1" key="2">
    <citation type="submission" date="2022-06" db="UniProtKB">
        <authorList>
            <consortium name="EnsemblMetazoa"/>
        </authorList>
    </citation>
    <scope>IDENTIFICATION</scope>
    <source>
        <strain evidence="1">DF5081</strain>
    </source>
</reference>
<dbReference type="Proteomes" id="UP000005237">
    <property type="component" value="Unassembled WGS sequence"/>
</dbReference>
<proteinExistence type="predicted"/>
<keyword evidence="2" id="KW-1185">Reference proteome</keyword>
<evidence type="ECO:0000313" key="2">
    <source>
        <dbReference type="Proteomes" id="UP000005237"/>
    </source>
</evidence>
<accession>A0A8R1I7U0</accession>
<sequence>MGKHLIGDGDQELNLCTILVACIFVQANNLHVKMPIPRNNIEQLLNYKSVLCGKLHDAELMTSSVRPTSEELEILQKLPTLPSLSPADMVKGR</sequence>
<reference evidence="2" key="1">
    <citation type="submission" date="2010-08" db="EMBL/GenBank/DDBJ databases">
        <authorList>
            <consortium name="Caenorhabditis japonica Sequencing Consortium"/>
            <person name="Wilson R.K."/>
        </authorList>
    </citation>
    <scope>NUCLEOTIDE SEQUENCE [LARGE SCALE GENOMIC DNA]</scope>
    <source>
        <strain evidence="2">DF5081</strain>
    </source>
</reference>
<evidence type="ECO:0000313" key="1">
    <source>
        <dbReference type="EnsemblMetazoa" id="CJA24306.1"/>
    </source>
</evidence>
<dbReference type="EnsemblMetazoa" id="CJA24306.1">
    <property type="protein sequence ID" value="CJA24306.1"/>
    <property type="gene ID" value="WBGene00179878"/>
</dbReference>
<name>A0A8R1I7U0_CAEJA</name>